<reference evidence="2 3" key="1">
    <citation type="submission" date="2019-11" db="EMBL/GenBank/DDBJ databases">
        <title>Pseudooceanicola pacifica sp. nov., isolated from deep-sea sediment of the Pacific Ocean.</title>
        <authorList>
            <person name="Lyu L."/>
        </authorList>
    </citation>
    <scope>NUCLEOTIDE SEQUENCE [LARGE SCALE GENOMIC DNA]</scope>
    <source>
        <strain evidence="2 3">216_PA32_1</strain>
    </source>
</reference>
<evidence type="ECO:0000313" key="2">
    <source>
        <dbReference type="EMBL" id="MWB79418.1"/>
    </source>
</evidence>
<dbReference type="GO" id="GO:0004497">
    <property type="term" value="F:monooxygenase activity"/>
    <property type="evidence" value="ECO:0007669"/>
    <property type="project" value="UniProtKB-KW"/>
</dbReference>
<evidence type="ECO:0000313" key="3">
    <source>
        <dbReference type="Proteomes" id="UP000443843"/>
    </source>
</evidence>
<keyword evidence="3" id="KW-1185">Reference proteome</keyword>
<evidence type="ECO:0000259" key="1">
    <source>
        <dbReference type="Pfam" id="PF03992"/>
    </source>
</evidence>
<dbReference type="InterPro" id="IPR007138">
    <property type="entry name" value="ABM_dom"/>
</dbReference>
<accession>A0A844WDV8</accession>
<dbReference type="Pfam" id="PF03992">
    <property type="entry name" value="ABM"/>
    <property type="match status" value="1"/>
</dbReference>
<dbReference type="InterPro" id="IPR011008">
    <property type="entry name" value="Dimeric_a/b-barrel"/>
</dbReference>
<dbReference type="EMBL" id="WNXQ01000010">
    <property type="protein sequence ID" value="MWB79418.1"/>
    <property type="molecule type" value="Genomic_DNA"/>
</dbReference>
<feature type="domain" description="ABM" evidence="1">
    <location>
        <begin position="10"/>
        <end position="77"/>
    </location>
</feature>
<name>A0A844WDV8_9RHOB</name>
<keyword evidence="2" id="KW-0560">Oxidoreductase</keyword>
<dbReference type="SUPFAM" id="SSF54909">
    <property type="entry name" value="Dimeric alpha+beta barrel"/>
    <property type="match status" value="1"/>
</dbReference>
<comment type="caution">
    <text evidence="2">The sequence shown here is derived from an EMBL/GenBank/DDBJ whole genome shotgun (WGS) entry which is preliminary data.</text>
</comment>
<keyword evidence="2" id="KW-0503">Monooxygenase</keyword>
<sequence>MIGRIWKGWTTPENADTYDTLLRTEIFPGILARAIPGFRRIELLRQDGETESEFVTLMWFDDMAAVTAFAGPDAVTAVVPPGARAVLSRFDPTSAHYDVREVRTA</sequence>
<organism evidence="2 3">
    <name type="scientific">Pseudooceanicola pacificus</name>
    <dbReference type="NCBI Taxonomy" id="2676438"/>
    <lineage>
        <taxon>Bacteria</taxon>
        <taxon>Pseudomonadati</taxon>
        <taxon>Pseudomonadota</taxon>
        <taxon>Alphaproteobacteria</taxon>
        <taxon>Rhodobacterales</taxon>
        <taxon>Paracoccaceae</taxon>
        <taxon>Pseudooceanicola</taxon>
    </lineage>
</organism>
<dbReference type="RefSeq" id="WP_160383627.1">
    <property type="nucleotide sequence ID" value="NZ_WNXQ01000010.1"/>
</dbReference>
<protein>
    <submittedName>
        <fullName evidence="2">Antibiotic biosynthesis monooxygenase</fullName>
    </submittedName>
</protein>
<gene>
    <name evidence="2" type="ORF">GLS40_15370</name>
</gene>
<dbReference type="AlphaFoldDB" id="A0A844WDV8"/>
<proteinExistence type="predicted"/>
<dbReference type="Proteomes" id="UP000443843">
    <property type="component" value="Unassembled WGS sequence"/>
</dbReference>